<dbReference type="CDD" id="cd22931">
    <property type="entry name" value="HFD_TAF6"/>
    <property type="match status" value="1"/>
</dbReference>
<dbReference type="GO" id="GO:0016251">
    <property type="term" value="F:RNA polymerase II general transcription initiation factor activity"/>
    <property type="evidence" value="ECO:0007669"/>
    <property type="project" value="InterPro"/>
</dbReference>
<evidence type="ECO:0000256" key="6">
    <source>
        <dbReference type="ARBA" id="ARBA00076308"/>
    </source>
</evidence>
<dbReference type="SMART" id="SM00803">
    <property type="entry name" value="TAF"/>
    <property type="match status" value="1"/>
</dbReference>
<dbReference type="GO" id="GO:0016491">
    <property type="term" value="F:oxidoreductase activity"/>
    <property type="evidence" value="ECO:0007669"/>
    <property type="project" value="InterPro"/>
</dbReference>
<dbReference type="SUPFAM" id="SSF51905">
    <property type="entry name" value="FAD/NAD(P)-binding domain"/>
    <property type="match status" value="1"/>
</dbReference>
<comment type="similarity">
    <text evidence="2">Belongs to the TAF6 family.</text>
</comment>
<dbReference type="STRING" id="1157616.A0A1Z5TM38"/>
<dbReference type="InterPro" id="IPR037796">
    <property type="entry name" value="TAF6"/>
</dbReference>
<feature type="region of interest" description="Disordered" evidence="8">
    <location>
        <begin position="82"/>
        <end position="103"/>
    </location>
</feature>
<evidence type="ECO:0000256" key="4">
    <source>
        <dbReference type="ARBA" id="ARBA00023163"/>
    </source>
</evidence>
<dbReference type="InParanoid" id="A0A1Z5TM38"/>
<feature type="domain" description="TATA box binding protein associated factor (TAF) histone-like fold" evidence="9">
    <location>
        <begin position="625"/>
        <end position="688"/>
    </location>
</feature>
<keyword evidence="5" id="KW-0539">Nucleus</keyword>
<dbReference type="FunFam" id="1.10.20.10:FF:000033">
    <property type="entry name" value="Transcription initiation factor TFIID complex subunit"/>
    <property type="match status" value="1"/>
</dbReference>
<dbReference type="GO" id="GO:0051123">
    <property type="term" value="P:RNA polymerase II preinitiation complex assembly"/>
    <property type="evidence" value="ECO:0007669"/>
    <property type="project" value="TreeGrafter"/>
</dbReference>
<dbReference type="EMBL" id="MUNK01000024">
    <property type="protein sequence ID" value="OTA37076.1"/>
    <property type="molecule type" value="Genomic_DNA"/>
</dbReference>
<comment type="caution">
    <text evidence="10">The sequence shown here is derived from an EMBL/GenBank/DDBJ whole genome shotgun (WGS) entry which is preliminary data.</text>
</comment>
<evidence type="ECO:0000256" key="5">
    <source>
        <dbReference type="ARBA" id="ARBA00023242"/>
    </source>
</evidence>
<dbReference type="GO" id="GO:0005669">
    <property type="term" value="C:transcription factor TFIID complex"/>
    <property type="evidence" value="ECO:0007669"/>
    <property type="project" value="InterPro"/>
</dbReference>
<dbReference type="Pfam" id="PF02969">
    <property type="entry name" value="TAF"/>
    <property type="match status" value="1"/>
</dbReference>
<dbReference type="SUPFAM" id="SSF48371">
    <property type="entry name" value="ARM repeat"/>
    <property type="match status" value="1"/>
</dbReference>
<feature type="region of interest" description="Disordered" evidence="8">
    <location>
        <begin position="19"/>
        <end position="67"/>
    </location>
</feature>
<dbReference type="CDD" id="cd08050">
    <property type="entry name" value="TAF6C"/>
    <property type="match status" value="1"/>
</dbReference>
<feature type="compositionally biased region" description="Low complexity" evidence="8">
    <location>
        <begin position="82"/>
        <end position="94"/>
    </location>
</feature>
<dbReference type="Gene3D" id="3.50.50.100">
    <property type="match status" value="1"/>
</dbReference>
<evidence type="ECO:0000256" key="1">
    <source>
        <dbReference type="ARBA" id="ARBA00004123"/>
    </source>
</evidence>
<feature type="region of interest" description="Disordered" evidence="8">
    <location>
        <begin position="759"/>
        <end position="784"/>
    </location>
</feature>
<dbReference type="InterPro" id="IPR046344">
    <property type="entry name" value="TAF6_C_sf"/>
</dbReference>
<dbReference type="PANTHER" id="PTHR10221">
    <property type="entry name" value="TRANSCRIPTION INITIATION FACTOR TFIID SUBUNIT 6"/>
    <property type="match status" value="1"/>
</dbReference>
<feature type="region of interest" description="Disordered" evidence="8">
    <location>
        <begin position="138"/>
        <end position="160"/>
    </location>
</feature>
<gene>
    <name evidence="10" type="ORF">BTJ68_03192</name>
</gene>
<dbReference type="InterPro" id="IPR036188">
    <property type="entry name" value="FAD/NAD-bd_sf"/>
</dbReference>
<evidence type="ECO:0000256" key="8">
    <source>
        <dbReference type="SAM" id="MobiDB-lite"/>
    </source>
</evidence>
<evidence type="ECO:0000256" key="7">
    <source>
        <dbReference type="ARBA" id="ARBA00093655"/>
    </source>
</evidence>
<dbReference type="Pfam" id="PF07571">
    <property type="entry name" value="TAF6_C"/>
    <property type="match status" value="1"/>
</dbReference>
<name>A0A1Z5TM38_HORWE</name>
<dbReference type="InterPro" id="IPR011442">
    <property type="entry name" value="TAF6_C"/>
</dbReference>
<sequence length="1076" mass="116896">MFPVETLVPAYCEERAAENDAKRLARQQQQEAAKKQQETAPATATATATQSAPTQRPPLSHTNSSGFLGNIFSGIMKSASATPSTAASQSPTPSKEASKNAAGVSATGVTAELEKLKSEQQQDVDYLGKYIVPFPPTSLDASAGDDTHPRRQSNIKGKTPTGLGAEPLNIVILGASFGGLSCAHHFLDYTITKLRTTSTAPNYRLIIISPSTHIYWNIGAPRALVGPGLIKHEDAFIPIEPGFHRHRGHQFTIIQGECKTMDKDARTVTVELIGSTAQRRCSQVNKRLSKATSPISPAESNNPKIQTIGYHALIMCTGSSAHSDLLSLHGPHLNTIGALNTFHSKVDGAKSIVVCGGGCSGVETAGQLATFLNYSSHFPVRRRIKNPKKIFLITGSDRCLPLLKPKVGQKAEKMLKNLGVEIKHNIRVTGVKEDFDLTGQSKLELSDDTEMITDLYIPCTGVGPNSQYAPPSLRDARDYILTNGETMRVDAAGPRTYYIGDVASYSHNYVLDVYAAVPVVMHNLLNDLIAHELRLASPYGGNQEKIDALEDEVYVQRHVDSQLCPISRFGGVGILVDRSIPRYMVHRLKGHDYRVCKANNVVVNGGNPYAIKTAMGNKYEAAMSVWNPENVTDVAESIGIASLNREVVEHLARDVEFRLSEVLNEALKFMRHAKRTTLTTQDISQALRLLDVEPLYGYESTRPLRFGEASIGPGQPLFYVEDEEADLEKLINAPLPKVPREISFTGHWLAVEGVQPSIPQNPTPAQGQAEMAARGPSGNSTLAALSGNDNQNVRPPIKHVLSKELQLYFDRVAPAIMDPSNEDYRNAAFASLKTDTGIHQLVPYFVQFVADKVTHNLKSIFILTSSMQLVAALLDNQSLYMAPYVPSIVPSVLTCLIGKHLSSSADKLSTHFALRDFSASLLSSIARRYGPSSSTLKPRIARSCLSAFLDKSKPFGTHYGALLGLTFIAGGTGVRSLILPNLTAYDTVLKTGLEDENAGKKDQAEHVVQAIFRALSTLEEDAVLVGMSSTSQNGHPEGEALKERLVESLGEVMGQRVYESGRQGLINAVLERDLTV</sequence>
<dbReference type="SUPFAM" id="SSF47113">
    <property type="entry name" value="Histone-fold"/>
    <property type="match status" value="1"/>
</dbReference>
<dbReference type="InterPro" id="IPR009072">
    <property type="entry name" value="Histone-fold"/>
</dbReference>
<dbReference type="VEuPathDB" id="FungiDB:BTJ68_03192"/>
<protein>
    <recommendedName>
        <fullName evidence="6">TBP-associated factor 6</fullName>
    </recommendedName>
    <alternativeName>
        <fullName evidence="7">Transcription initiation factor TFIID subunit 6</fullName>
    </alternativeName>
</protein>
<dbReference type="Gene3D" id="1.25.40.770">
    <property type="entry name" value="TAF6, C-terminal HEAT repeat domain"/>
    <property type="match status" value="1"/>
</dbReference>
<evidence type="ECO:0000259" key="9">
    <source>
        <dbReference type="SMART" id="SM00803"/>
    </source>
</evidence>
<dbReference type="GO" id="GO:0000124">
    <property type="term" value="C:SAGA complex"/>
    <property type="evidence" value="ECO:0007669"/>
    <property type="project" value="InterPro"/>
</dbReference>
<dbReference type="InterPro" id="IPR004823">
    <property type="entry name" value="TAF_TATA-bd_Histone-like_dom"/>
</dbReference>
<dbReference type="InterPro" id="IPR023753">
    <property type="entry name" value="FAD/NAD-binding_dom"/>
</dbReference>
<feature type="compositionally biased region" description="Low complexity" evidence="8">
    <location>
        <begin position="38"/>
        <end position="54"/>
    </location>
</feature>
<dbReference type="InterPro" id="IPR016024">
    <property type="entry name" value="ARM-type_fold"/>
</dbReference>
<dbReference type="GO" id="GO:0046982">
    <property type="term" value="F:protein heterodimerization activity"/>
    <property type="evidence" value="ECO:0007669"/>
    <property type="project" value="InterPro"/>
</dbReference>
<dbReference type="Pfam" id="PF07992">
    <property type="entry name" value="Pyr_redox_2"/>
    <property type="match status" value="1"/>
</dbReference>
<proteinExistence type="inferred from homology"/>
<evidence type="ECO:0000313" key="11">
    <source>
        <dbReference type="Proteomes" id="UP000194280"/>
    </source>
</evidence>
<dbReference type="GO" id="GO:0006325">
    <property type="term" value="P:chromatin organization"/>
    <property type="evidence" value="ECO:0007669"/>
    <property type="project" value="UniProtKB-ARBA"/>
</dbReference>
<dbReference type="FunFam" id="1.25.40.770:FF:000001">
    <property type="entry name" value="Transcription initiation factor TFIID subunit 6"/>
    <property type="match status" value="1"/>
</dbReference>
<comment type="subcellular location">
    <subcellularLocation>
        <location evidence="1">Nucleus</location>
    </subcellularLocation>
</comment>
<keyword evidence="3" id="KW-0805">Transcription regulation</keyword>
<dbReference type="GO" id="GO:0046695">
    <property type="term" value="C:SLIK (SAGA-like) complex"/>
    <property type="evidence" value="ECO:0007669"/>
    <property type="project" value="InterPro"/>
</dbReference>
<evidence type="ECO:0000256" key="2">
    <source>
        <dbReference type="ARBA" id="ARBA00007688"/>
    </source>
</evidence>
<dbReference type="Gene3D" id="1.10.20.10">
    <property type="entry name" value="Histone, subunit A"/>
    <property type="match status" value="1"/>
</dbReference>
<keyword evidence="4" id="KW-0804">Transcription</keyword>
<dbReference type="GO" id="GO:0003713">
    <property type="term" value="F:transcription coactivator activity"/>
    <property type="evidence" value="ECO:0007669"/>
    <property type="project" value="TreeGrafter"/>
</dbReference>
<organism evidence="10 11">
    <name type="scientific">Hortaea werneckii EXF-2000</name>
    <dbReference type="NCBI Taxonomy" id="1157616"/>
    <lineage>
        <taxon>Eukaryota</taxon>
        <taxon>Fungi</taxon>
        <taxon>Dikarya</taxon>
        <taxon>Ascomycota</taxon>
        <taxon>Pezizomycotina</taxon>
        <taxon>Dothideomycetes</taxon>
        <taxon>Dothideomycetidae</taxon>
        <taxon>Mycosphaerellales</taxon>
        <taxon>Teratosphaeriaceae</taxon>
        <taxon>Hortaea</taxon>
    </lineage>
</organism>
<evidence type="ECO:0000256" key="3">
    <source>
        <dbReference type="ARBA" id="ARBA00023015"/>
    </source>
</evidence>
<keyword evidence="11" id="KW-1185">Reference proteome</keyword>
<evidence type="ECO:0000313" key="10">
    <source>
        <dbReference type="EMBL" id="OTA37076.1"/>
    </source>
</evidence>
<dbReference type="Proteomes" id="UP000194280">
    <property type="component" value="Unassembled WGS sequence"/>
</dbReference>
<dbReference type="PANTHER" id="PTHR10221:SF9">
    <property type="entry name" value="TRANSCRIPTION INITIATION FACTOR TFIID SUBUNIT 6"/>
    <property type="match status" value="1"/>
</dbReference>
<dbReference type="AlphaFoldDB" id="A0A1Z5TM38"/>
<accession>A0A1Z5TM38</accession>
<reference evidence="10 11" key="1">
    <citation type="submission" date="2017-01" db="EMBL/GenBank/DDBJ databases">
        <title>The recent genome duplication of the halophilic yeast Hortaea werneckii: insights from long-read sequencing.</title>
        <authorList>
            <person name="Sinha S."/>
            <person name="Flibotte S."/>
            <person name="Neira M."/>
            <person name="Lenassi M."/>
            <person name="Gostincar C."/>
            <person name="Stajich J.E."/>
            <person name="Nislow C.E."/>
        </authorList>
    </citation>
    <scope>NUCLEOTIDE SEQUENCE [LARGE SCALE GENOMIC DNA]</scope>
    <source>
        <strain evidence="10 11">EXF-2000</strain>
    </source>
</reference>
<dbReference type="OrthoDB" id="202203at2759"/>